<keyword evidence="6" id="KW-0680">Restriction system</keyword>
<keyword evidence="7" id="KW-0255">Endonuclease</keyword>
<evidence type="ECO:0000313" key="12">
    <source>
        <dbReference type="EMBL" id="GAG08985.1"/>
    </source>
</evidence>
<evidence type="ECO:0000259" key="11">
    <source>
        <dbReference type="Pfam" id="PF04313"/>
    </source>
</evidence>
<dbReference type="GO" id="GO:0005524">
    <property type="term" value="F:ATP binding"/>
    <property type="evidence" value="ECO:0007669"/>
    <property type="project" value="UniProtKB-KW"/>
</dbReference>
<comment type="similarity">
    <text evidence="2">Belongs to the HsdR family.</text>
</comment>
<keyword evidence="9" id="KW-0067">ATP-binding</keyword>
<dbReference type="PANTHER" id="PTHR30195:SF15">
    <property type="entry name" value="TYPE I RESTRICTION ENZYME HINDI ENDONUCLEASE SUBUNIT"/>
    <property type="match status" value="1"/>
</dbReference>
<evidence type="ECO:0000256" key="2">
    <source>
        <dbReference type="ARBA" id="ARBA00008598"/>
    </source>
</evidence>
<dbReference type="InterPro" id="IPR051268">
    <property type="entry name" value="Type-I_R_enzyme_R_subunit"/>
</dbReference>
<dbReference type="Gene3D" id="3.90.1570.50">
    <property type="match status" value="1"/>
</dbReference>
<dbReference type="GO" id="GO:0009307">
    <property type="term" value="P:DNA restriction-modification system"/>
    <property type="evidence" value="ECO:0007669"/>
    <property type="project" value="UniProtKB-KW"/>
</dbReference>
<evidence type="ECO:0000256" key="1">
    <source>
        <dbReference type="ARBA" id="ARBA00000851"/>
    </source>
</evidence>
<evidence type="ECO:0000256" key="5">
    <source>
        <dbReference type="ARBA" id="ARBA00022741"/>
    </source>
</evidence>
<feature type="non-terminal residue" evidence="12">
    <location>
        <position position="192"/>
    </location>
</feature>
<keyword evidence="10" id="KW-0238">DNA-binding</keyword>
<gene>
    <name evidence="12" type="ORF">S01H1_38933</name>
</gene>
<name>X0UTD7_9ZZZZ</name>
<dbReference type="EMBL" id="BARS01024531">
    <property type="protein sequence ID" value="GAG08985.1"/>
    <property type="molecule type" value="Genomic_DNA"/>
</dbReference>
<dbReference type="Pfam" id="PF04313">
    <property type="entry name" value="HSDR_N"/>
    <property type="match status" value="1"/>
</dbReference>
<dbReference type="InterPro" id="IPR007409">
    <property type="entry name" value="Restrct_endonuc_type1_HsdR_N"/>
</dbReference>
<evidence type="ECO:0000256" key="4">
    <source>
        <dbReference type="ARBA" id="ARBA00022722"/>
    </source>
</evidence>
<dbReference type="CDD" id="cd22332">
    <property type="entry name" value="HsdR_N"/>
    <property type="match status" value="1"/>
</dbReference>
<dbReference type="GO" id="GO:0003677">
    <property type="term" value="F:DNA binding"/>
    <property type="evidence" value="ECO:0007669"/>
    <property type="project" value="UniProtKB-KW"/>
</dbReference>
<keyword evidence="5" id="KW-0547">Nucleotide-binding</keyword>
<proteinExistence type="inferred from homology"/>
<dbReference type="EC" id="3.1.21.3" evidence="3"/>
<organism evidence="12">
    <name type="scientific">marine sediment metagenome</name>
    <dbReference type="NCBI Taxonomy" id="412755"/>
    <lineage>
        <taxon>unclassified sequences</taxon>
        <taxon>metagenomes</taxon>
        <taxon>ecological metagenomes</taxon>
    </lineage>
</organism>
<keyword evidence="8" id="KW-0378">Hydrolase</keyword>
<protein>
    <recommendedName>
        <fullName evidence="3">type I site-specific deoxyribonuclease</fullName>
        <ecNumber evidence="3">3.1.21.3</ecNumber>
    </recommendedName>
</protein>
<keyword evidence="4" id="KW-0540">Nuclease</keyword>
<dbReference type="PANTHER" id="PTHR30195">
    <property type="entry name" value="TYPE I SITE-SPECIFIC DEOXYRIBONUCLEASE PROTEIN SUBUNIT M AND R"/>
    <property type="match status" value="1"/>
</dbReference>
<evidence type="ECO:0000256" key="7">
    <source>
        <dbReference type="ARBA" id="ARBA00022759"/>
    </source>
</evidence>
<evidence type="ECO:0000256" key="9">
    <source>
        <dbReference type="ARBA" id="ARBA00022840"/>
    </source>
</evidence>
<dbReference type="GO" id="GO:0009035">
    <property type="term" value="F:type I site-specific deoxyribonuclease activity"/>
    <property type="evidence" value="ECO:0007669"/>
    <property type="project" value="UniProtKB-EC"/>
</dbReference>
<feature type="domain" description="Restriction endonuclease type I HsdR N-terminal" evidence="11">
    <location>
        <begin position="3"/>
        <end position="192"/>
    </location>
</feature>
<reference evidence="12" key="1">
    <citation type="journal article" date="2014" name="Front. Microbiol.">
        <title>High frequency of phylogenetically diverse reductive dehalogenase-homologous genes in deep subseafloor sedimentary metagenomes.</title>
        <authorList>
            <person name="Kawai M."/>
            <person name="Futagami T."/>
            <person name="Toyoda A."/>
            <person name="Takaki Y."/>
            <person name="Nishi S."/>
            <person name="Hori S."/>
            <person name="Arai W."/>
            <person name="Tsubouchi T."/>
            <person name="Morono Y."/>
            <person name="Uchiyama I."/>
            <person name="Ito T."/>
            <person name="Fujiyama A."/>
            <person name="Inagaki F."/>
            <person name="Takami H."/>
        </authorList>
    </citation>
    <scope>NUCLEOTIDE SEQUENCE</scope>
    <source>
        <strain evidence="12">Expedition CK06-06</strain>
    </source>
</reference>
<dbReference type="AlphaFoldDB" id="X0UTD7"/>
<evidence type="ECO:0000256" key="6">
    <source>
        <dbReference type="ARBA" id="ARBA00022747"/>
    </source>
</evidence>
<accession>X0UTD7</accession>
<evidence type="ECO:0000256" key="3">
    <source>
        <dbReference type="ARBA" id="ARBA00012654"/>
    </source>
</evidence>
<sequence>MFYLNEDTLVQQTTTDYLKNNLDWDSVYAYNRETFGPEGLLGRNSDREVVLTRYLKKVLKEFNPGFPETAYDEAVRQVVDYSQSQSMLSSNFDKYKLFKDGVLVSFQGEHGEIKKERLKIFDFNEAANNHFLAVREFWVQGDLYRRRIDIVGFVNGIPLLFLECKNIHKDLKNAYERNFADYKDTIPHFFHY</sequence>
<evidence type="ECO:0000256" key="10">
    <source>
        <dbReference type="ARBA" id="ARBA00023125"/>
    </source>
</evidence>
<evidence type="ECO:0000256" key="8">
    <source>
        <dbReference type="ARBA" id="ARBA00022801"/>
    </source>
</evidence>
<comment type="catalytic activity">
    <reaction evidence="1">
        <text>Endonucleolytic cleavage of DNA to give random double-stranded fragments with terminal 5'-phosphates, ATP is simultaneously hydrolyzed.</text>
        <dbReference type="EC" id="3.1.21.3"/>
    </reaction>
</comment>
<comment type="caution">
    <text evidence="12">The sequence shown here is derived from an EMBL/GenBank/DDBJ whole genome shotgun (WGS) entry which is preliminary data.</text>
</comment>